<gene>
    <name evidence="2" type="ORF">POVWA1_088490</name>
</gene>
<keyword evidence="1" id="KW-0812">Transmembrane</keyword>
<keyword evidence="1" id="KW-1133">Transmembrane helix</keyword>
<evidence type="ECO:0000256" key="1">
    <source>
        <dbReference type="SAM" id="Phobius"/>
    </source>
</evidence>
<dbReference type="Pfam" id="PF05795">
    <property type="entry name" value="Plasmodium_Vir"/>
    <property type="match status" value="1"/>
</dbReference>
<keyword evidence="1" id="KW-0472">Membrane</keyword>
<dbReference type="AlphaFoldDB" id="A0A1A9AQU2"/>
<evidence type="ECO:0000313" key="3">
    <source>
        <dbReference type="Proteomes" id="UP000078555"/>
    </source>
</evidence>
<proteinExistence type="predicted"/>
<evidence type="ECO:0000313" key="2">
    <source>
        <dbReference type="EMBL" id="SBT58546.1"/>
    </source>
</evidence>
<name>A0A1A9AQU2_PLAOA</name>
<accession>A0A1A9AQU2</accession>
<sequence>MEYAELFLNVFNSHKFYDKLNTQIDSGVYSSYCNSINNNYSEYVGVYDLCRIFERNLRNLDKILEEVRDSNDLCTYFNFWIHDELRKKLRVHIVNEKRTLLVREFFKIWSKIKRESLKHNCEYNYNHHISLDLWKKWKDLYDYIKNYDSIKNIITSNSDLCRNYESYYTYIAEIYGKYKEECCKDNTQHCPFYFRSTNWCKDSFFLTKFTCDVTEAILPRHQARVESPVHVQEFGNGDLQTKVMSKGNSYADDPGDTKVNNSNYNDILSIVFPFLGLMIIFFIVYKFTALGTWICKNIIRKKNNNYIQREDIHELLENKSDTPGINAHDNFFLISYNST</sequence>
<protein>
    <submittedName>
        <fullName evidence="2">PIR Superfamily Protein</fullName>
    </submittedName>
</protein>
<dbReference type="Proteomes" id="UP000078555">
    <property type="component" value="Unassembled WGS sequence"/>
</dbReference>
<feature type="transmembrane region" description="Helical" evidence="1">
    <location>
        <begin position="270"/>
        <end position="295"/>
    </location>
</feature>
<dbReference type="EMBL" id="FLRD01001914">
    <property type="protein sequence ID" value="SBT58546.1"/>
    <property type="molecule type" value="Genomic_DNA"/>
</dbReference>
<reference evidence="3" key="1">
    <citation type="submission" date="2016-05" db="EMBL/GenBank/DDBJ databases">
        <authorList>
            <person name="Naeem Raeece"/>
        </authorList>
    </citation>
    <scope>NUCLEOTIDE SEQUENCE [LARGE SCALE GENOMIC DNA]</scope>
</reference>
<organism evidence="2 3">
    <name type="scientific">Plasmodium ovale wallikeri</name>
    <dbReference type="NCBI Taxonomy" id="864142"/>
    <lineage>
        <taxon>Eukaryota</taxon>
        <taxon>Sar</taxon>
        <taxon>Alveolata</taxon>
        <taxon>Apicomplexa</taxon>
        <taxon>Aconoidasida</taxon>
        <taxon>Haemosporida</taxon>
        <taxon>Plasmodiidae</taxon>
        <taxon>Plasmodium</taxon>
        <taxon>Plasmodium (Plasmodium)</taxon>
    </lineage>
</organism>
<dbReference type="InterPro" id="IPR008780">
    <property type="entry name" value="Plasmodium_Vir"/>
</dbReference>
<keyword evidence="3" id="KW-1185">Reference proteome</keyword>